<protein>
    <submittedName>
        <fullName evidence="2">Uncharacterized protein</fullName>
    </submittedName>
</protein>
<proteinExistence type="predicted"/>
<reference evidence="2" key="1">
    <citation type="submission" date="2023-07" db="EMBL/GenBank/DDBJ databases">
        <authorList>
            <consortium name="AG Swart"/>
            <person name="Singh M."/>
            <person name="Singh A."/>
            <person name="Seah K."/>
            <person name="Emmerich C."/>
        </authorList>
    </citation>
    <scope>NUCLEOTIDE SEQUENCE</scope>
    <source>
        <strain evidence="2">DP1</strain>
    </source>
</reference>
<gene>
    <name evidence="2" type="ORF">ECRASSUSDP1_LOCUS7544</name>
</gene>
<accession>A0AAD1UCE2</accession>
<keyword evidence="3" id="KW-1185">Reference proteome</keyword>
<organism evidence="2 3">
    <name type="scientific">Euplotes crassus</name>
    <dbReference type="NCBI Taxonomy" id="5936"/>
    <lineage>
        <taxon>Eukaryota</taxon>
        <taxon>Sar</taxon>
        <taxon>Alveolata</taxon>
        <taxon>Ciliophora</taxon>
        <taxon>Intramacronucleata</taxon>
        <taxon>Spirotrichea</taxon>
        <taxon>Hypotrichia</taxon>
        <taxon>Euplotida</taxon>
        <taxon>Euplotidae</taxon>
        <taxon>Moneuplotes</taxon>
    </lineage>
</organism>
<feature type="region of interest" description="Disordered" evidence="1">
    <location>
        <begin position="292"/>
        <end position="334"/>
    </location>
</feature>
<dbReference type="AlphaFoldDB" id="A0AAD1UCE2"/>
<evidence type="ECO:0000256" key="1">
    <source>
        <dbReference type="SAM" id="MobiDB-lite"/>
    </source>
</evidence>
<dbReference type="EMBL" id="CAMPGE010007353">
    <property type="protein sequence ID" value="CAI2366272.1"/>
    <property type="molecule type" value="Genomic_DNA"/>
</dbReference>
<feature type="region of interest" description="Disordered" evidence="1">
    <location>
        <begin position="232"/>
        <end position="257"/>
    </location>
</feature>
<sequence length="393" mass="45121">MFDSHLESLKLCSSSSEKVNDSERLEEEKVVSDDYKEAPNQLEDYILKDSLYTNSREKNFGIKTAQFEANFDTFQPRSPEISVQKRDSPTREKLRIANENLNSIRKSLSPARTNNLSDHDRISDIGDSPEEEFCTEYRRARNFHQNKDTSKVSEIKSEINNLMEKMDNASKSIFEAYDFKDTARPLDFNQETENINQTDPVDSLREIEPANPVLLSSNLNPHDGKAVCIEQKGFIPQPPPQPENRPPNITSIPHPPIDSEKEAQIQLLQLEYQISKNQKHLSHLISAYKTLQNPLNPPQTSKTIPTPSPSLPTKTPHPVPHLDPKSLQKQLKTSQKTIKTLTAKNSTLIATIKQQEKNKRAFEAQKRVMESLKKKEKKLREEMRTKVRSRRDL</sequence>
<feature type="compositionally biased region" description="Pro residues" evidence="1">
    <location>
        <begin position="306"/>
        <end position="319"/>
    </location>
</feature>
<evidence type="ECO:0000313" key="3">
    <source>
        <dbReference type="Proteomes" id="UP001295684"/>
    </source>
</evidence>
<feature type="region of interest" description="Disordered" evidence="1">
    <location>
        <begin position="374"/>
        <end position="393"/>
    </location>
</feature>
<name>A0AAD1UCE2_EUPCR</name>
<dbReference type="Proteomes" id="UP001295684">
    <property type="component" value="Unassembled WGS sequence"/>
</dbReference>
<evidence type="ECO:0000313" key="2">
    <source>
        <dbReference type="EMBL" id="CAI2366272.1"/>
    </source>
</evidence>
<comment type="caution">
    <text evidence="2">The sequence shown here is derived from an EMBL/GenBank/DDBJ whole genome shotgun (WGS) entry which is preliminary data.</text>
</comment>
<feature type="compositionally biased region" description="Pro residues" evidence="1">
    <location>
        <begin position="236"/>
        <end position="245"/>
    </location>
</feature>
<feature type="compositionally biased region" description="Basic and acidic residues" evidence="1">
    <location>
        <begin position="18"/>
        <end position="33"/>
    </location>
</feature>
<feature type="region of interest" description="Disordered" evidence="1">
    <location>
        <begin position="13"/>
        <end position="33"/>
    </location>
</feature>